<dbReference type="Proteomes" id="UP000694892">
    <property type="component" value="Chromosome 5L"/>
</dbReference>
<dbReference type="AlphaFoldDB" id="A0A974CZ42"/>
<name>A0A974CZ42_XENLA</name>
<protein>
    <submittedName>
        <fullName evidence="2">Uncharacterized protein</fullName>
    </submittedName>
</protein>
<evidence type="ECO:0000256" key="1">
    <source>
        <dbReference type="SAM" id="MobiDB-lite"/>
    </source>
</evidence>
<evidence type="ECO:0000313" key="3">
    <source>
        <dbReference type="Proteomes" id="UP000694892"/>
    </source>
</evidence>
<reference evidence="3" key="1">
    <citation type="journal article" date="2016" name="Nature">
        <title>Genome evolution in the allotetraploid frog Xenopus laevis.</title>
        <authorList>
            <person name="Session A.M."/>
            <person name="Uno Y."/>
            <person name="Kwon T."/>
            <person name="Chapman J.A."/>
            <person name="Toyoda A."/>
            <person name="Takahashi S."/>
            <person name="Fukui A."/>
            <person name="Hikosaka A."/>
            <person name="Suzuki A."/>
            <person name="Kondo M."/>
            <person name="van Heeringen S.J."/>
            <person name="Quigley I."/>
            <person name="Heinz S."/>
            <person name="Ogino H."/>
            <person name="Ochi H."/>
            <person name="Hellsten U."/>
            <person name="Lyons J.B."/>
            <person name="Simakov O."/>
            <person name="Putnam N."/>
            <person name="Stites J."/>
            <person name="Kuroki Y."/>
            <person name="Tanaka T."/>
            <person name="Michiue T."/>
            <person name="Watanabe M."/>
            <person name="Bogdanovic O."/>
            <person name="Lister R."/>
            <person name="Georgiou G."/>
            <person name="Paranjpe S.S."/>
            <person name="van Kruijsbergen I."/>
            <person name="Shu S."/>
            <person name="Carlson J."/>
            <person name="Kinoshita T."/>
            <person name="Ohta Y."/>
            <person name="Mawaribuchi S."/>
            <person name="Jenkins J."/>
            <person name="Grimwood J."/>
            <person name="Schmutz J."/>
            <person name="Mitros T."/>
            <person name="Mozaffari S.V."/>
            <person name="Suzuki Y."/>
            <person name="Haramoto Y."/>
            <person name="Yamamoto T.S."/>
            <person name="Takagi C."/>
            <person name="Heald R."/>
            <person name="Miller K."/>
            <person name="Haudenschild C."/>
            <person name="Kitzman J."/>
            <person name="Nakayama T."/>
            <person name="Izutsu Y."/>
            <person name="Robert J."/>
            <person name="Fortriede J."/>
            <person name="Burns K."/>
            <person name="Lotay V."/>
            <person name="Karimi K."/>
            <person name="Yasuoka Y."/>
            <person name="Dichmann D.S."/>
            <person name="Flajnik M.F."/>
            <person name="Houston D.W."/>
            <person name="Shendure J."/>
            <person name="DuPasquier L."/>
            <person name="Vize P.D."/>
            <person name="Zorn A.M."/>
            <person name="Ito M."/>
            <person name="Marcotte E.M."/>
            <person name="Wallingford J.B."/>
            <person name="Ito Y."/>
            <person name="Asashima M."/>
            <person name="Ueno N."/>
            <person name="Matsuda Y."/>
            <person name="Veenstra G.J."/>
            <person name="Fujiyama A."/>
            <person name="Harland R.M."/>
            <person name="Taira M."/>
            <person name="Rokhsar D.S."/>
        </authorList>
    </citation>
    <scope>NUCLEOTIDE SEQUENCE [LARGE SCALE GENOMIC DNA]</scope>
    <source>
        <strain evidence="3">J</strain>
    </source>
</reference>
<sequence>MAAYKSLNEIESRALNRVLSSKRSYKAPTYSTELYNNSVYTLNMHITLSVGYMCHTLVPVSRIQISSLSLELHRQGSEVHEELQQSSDPARVFPAAQCEACGAAIGRGEGDQRRQEAKAGGERGHIHSPNKPVAGPIERRAAAAAAAEIYSHYTGRKDVVPLNPNPVVNSLTPFRYDREFLEIPLFRPNFPPAKFDLASLTDPSVASEWVLRCSTWYHKGYMIRGGSTLPYDCKPEVTSFEIFEGNLPGLLSQELHLQTLAYCTHSCTAERQPGASKHSRSVLFWGFPSDSASDSLPVKIVRSAIHAEILSAADKSFNRPIDQTTDLRRMKN</sequence>
<evidence type="ECO:0000313" key="2">
    <source>
        <dbReference type="EMBL" id="OCT81441.1"/>
    </source>
</evidence>
<proteinExistence type="predicted"/>
<feature type="non-terminal residue" evidence="2">
    <location>
        <position position="332"/>
    </location>
</feature>
<organism evidence="2 3">
    <name type="scientific">Xenopus laevis</name>
    <name type="common">African clawed frog</name>
    <dbReference type="NCBI Taxonomy" id="8355"/>
    <lineage>
        <taxon>Eukaryota</taxon>
        <taxon>Metazoa</taxon>
        <taxon>Chordata</taxon>
        <taxon>Craniata</taxon>
        <taxon>Vertebrata</taxon>
        <taxon>Euteleostomi</taxon>
        <taxon>Amphibia</taxon>
        <taxon>Batrachia</taxon>
        <taxon>Anura</taxon>
        <taxon>Pipoidea</taxon>
        <taxon>Pipidae</taxon>
        <taxon>Xenopodinae</taxon>
        <taxon>Xenopus</taxon>
        <taxon>Xenopus</taxon>
    </lineage>
</organism>
<feature type="region of interest" description="Disordered" evidence="1">
    <location>
        <begin position="104"/>
        <end position="135"/>
    </location>
</feature>
<feature type="compositionally biased region" description="Basic and acidic residues" evidence="1">
    <location>
        <begin position="108"/>
        <end position="125"/>
    </location>
</feature>
<gene>
    <name evidence="2" type="ORF">XELAEV_18028261mg</name>
</gene>
<accession>A0A974CZ42</accession>
<dbReference type="EMBL" id="CM004474">
    <property type="protein sequence ID" value="OCT81441.1"/>
    <property type="molecule type" value="Genomic_DNA"/>
</dbReference>